<dbReference type="GO" id="GO:0003676">
    <property type="term" value="F:nucleic acid binding"/>
    <property type="evidence" value="ECO:0007669"/>
    <property type="project" value="InterPro"/>
</dbReference>
<proteinExistence type="predicted"/>
<name>A0A1F5AA07_9BACT</name>
<dbReference type="Pfam" id="PF01368">
    <property type="entry name" value="DHH"/>
    <property type="match status" value="1"/>
</dbReference>
<feature type="domain" description="DHHA1" evidence="2">
    <location>
        <begin position="237"/>
        <end position="310"/>
    </location>
</feature>
<evidence type="ECO:0000313" key="3">
    <source>
        <dbReference type="EMBL" id="OGD15046.1"/>
    </source>
</evidence>
<comment type="caution">
    <text evidence="3">The sequence shown here is derived from an EMBL/GenBank/DDBJ whole genome shotgun (WGS) entry which is preliminary data.</text>
</comment>
<dbReference type="Gene3D" id="3.10.310.30">
    <property type="match status" value="1"/>
</dbReference>
<dbReference type="AlphaFoldDB" id="A0A1F5AA07"/>
<dbReference type="PANTHER" id="PTHR47618">
    <property type="entry name" value="BIFUNCTIONAL OLIGORIBONUCLEASE AND PAP PHOSPHATASE NRNA"/>
    <property type="match status" value="1"/>
</dbReference>
<dbReference type="Pfam" id="PF02272">
    <property type="entry name" value="DHHA1"/>
    <property type="match status" value="1"/>
</dbReference>
<evidence type="ECO:0000259" key="1">
    <source>
        <dbReference type="Pfam" id="PF01368"/>
    </source>
</evidence>
<dbReference type="InterPro" id="IPR003156">
    <property type="entry name" value="DHHA1_dom"/>
</dbReference>
<dbReference type="InterPro" id="IPR038763">
    <property type="entry name" value="DHH_sf"/>
</dbReference>
<dbReference type="InterPro" id="IPR051319">
    <property type="entry name" value="Oligoribo/pAp-PDE_c-di-AMP_PDE"/>
</dbReference>
<dbReference type="SUPFAM" id="SSF64182">
    <property type="entry name" value="DHH phosphoesterases"/>
    <property type="match status" value="1"/>
</dbReference>
<organism evidence="3 4">
    <name type="scientific">Candidatus Sediminicultor quintus</name>
    <dbReference type="NCBI Taxonomy" id="1797291"/>
    <lineage>
        <taxon>Bacteria</taxon>
        <taxon>Pseudomonadati</taxon>
        <taxon>Atribacterota</taxon>
        <taxon>Candidatus Phoenicimicrobiia</taxon>
        <taxon>Candidatus Pheonicimicrobiales</taxon>
        <taxon>Candidatus Phoenicimicrobiaceae</taxon>
        <taxon>Candidatus Sediminicultor</taxon>
    </lineage>
</organism>
<reference evidence="3 4" key="1">
    <citation type="journal article" date="2016" name="Nat. Commun.">
        <title>Thousands of microbial genomes shed light on interconnected biogeochemical processes in an aquifer system.</title>
        <authorList>
            <person name="Anantharaman K."/>
            <person name="Brown C.T."/>
            <person name="Hug L.A."/>
            <person name="Sharon I."/>
            <person name="Castelle C.J."/>
            <person name="Probst A.J."/>
            <person name="Thomas B.C."/>
            <person name="Singh A."/>
            <person name="Wilkins M.J."/>
            <person name="Karaoz U."/>
            <person name="Brodie E.L."/>
            <person name="Williams K.H."/>
            <person name="Hubbard S.S."/>
            <person name="Banfield J.F."/>
        </authorList>
    </citation>
    <scope>NUCLEOTIDE SEQUENCE [LARGE SCALE GENOMIC DNA]</scope>
</reference>
<gene>
    <name evidence="3" type="ORF">A2V47_06280</name>
</gene>
<dbReference type="STRING" id="1797291.A2V47_06280"/>
<dbReference type="Gene3D" id="3.90.1640.10">
    <property type="entry name" value="inorganic pyrophosphatase (n-terminal core)"/>
    <property type="match status" value="1"/>
</dbReference>
<dbReference type="EMBL" id="MEYH01000069">
    <property type="protein sequence ID" value="OGD15046.1"/>
    <property type="molecule type" value="Genomic_DNA"/>
</dbReference>
<dbReference type="InterPro" id="IPR001667">
    <property type="entry name" value="DDH_dom"/>
</dbReference>
<sequence length="331" mass="36846">MNNFNAINKLLQENNNFLITSHVNLDGDGIGSELALYFILKKLKKKPIILNQDRLPKIYDFLPGSNKVHYLEDDCIDTKSIDVGIVLDCSNVKRIGKVYEIFKDIKTIINIDHHTSNENFGGLNYVDSSASSVGEIIYELIKSINIDLLDEKISTCLFAAIITDTGSFRYSNVSSKTFKTASDLTSKGIKPYLIANNIYNRNTYSGLKLLGEALSTLETDESNYVSWLTITRKMLHDAKAKDEEIEGIIDVAATLNNVEISILFRETKDNKIKVSFRSKGSFDVNKFAGKFKGGGHPNAAGCLCSGKLDEMKGKILSELFGDIKHLGHENK</sequence>
<dbReference type="PANTHER" id="PTHR47618:SF1">
    <property type="entry name" value="BIFUNCTIONAL OLIGORIBONUCLEASE AND PAP PHOSPHATASE NRNA"/>
    <property type="match status" value="1"/>
</dbReference>
<dbReference type="Proteomes" id="UP000177701">
    <property type="component" value="Unassembled WGS sequence"/>
</dbReference>
<evidence type="ECO:0000313" key="4">
    <source>
        <dbReference type="Proteomes" id="UP000177701"/>
    </source>
</evidence>
<protein>
    <submittedName>
        <fullName evidence="3">Uncharacterized protein</fullName>
    </submittedName>
</protein>
<accession>A0A1F5AA07</accession>
<evidence type="ECO:0000259" key="2">
    <source>
        <dbReference type="Pfam" id="PF02272"/>
    </source>
</evidence>
<feature type="domain" description="DDH" evidence="1">
    <location>
        <begin position="17"/>
        <end position="161"/>
    </location>
</feature>